<dbReference type="PROSITE" id="PS50088">
    <property type="entry name" value="ANK_REPEAT"/>
    <property type="match status" value="2"/>
</dbReference>
<feature type="non-terminal residue" evidence="3">
    <location>
        <position position="1"/>
    </location>
</feature>
<proteinExistence type="predicted"/>
<feature type="non-terminal residue" evidence="3">
    <location>
        <position position="915"/>
    </location>
</feature>
<feature type="region of interest" description="Disordered" evidence="2">
    <location>
        <begin position="823"/>
        <end position="843"/>
    </location>
</feature>
<dbReference type="SMART" id="SM00248">
    <property type="entry name" value="ANK"/>
    <property type="match status" value="2"/>
</dbReference>
<accession>A0AAD1TQW4</accession>
<dbReference type="InterPro" id="IPR042334">
    <property type="entry name" value="ANKRD31"/>
</dbReference>
<keyword evidence="1" id="KW-0040">ANK repeat</keyword>
<dbReference type="PROSITE" id="PS50297">
    <property type="entry name" value="ANK_REP_REGION"/>
    <property type="match status" value="1"/>
</dbReference>
<organism evidence="3 4">
    <name type="scientific">Pelobates cultripes</name>
    <name type="common">Western spadefoot toad</name>
    <dbReference type="NCBI Taxonomy" id="61616"/>
    <lineage>
        <taxon>Eukaryota</taxon>
        <taxon>Metazoa</taxon>
        <taxon>Chordata</taxon>
        <taxon>Craniata</taxon>
        <taxon>Vertebrata</taxon>
        <taxon>Euteleostomi</taxon>
        <taxon>Amphibia</taxon>
        <taxon>Batrachia</taxon>
        <taxon>Anura</taxon>
        <taxon>Pelobatoidea</taxon>
        <taxon>Pelobatidae</taxon>
        <taxon>Pelobates</taxon>
    </lineage>
</organism>
<protein>
    <submittedName>
        <fullName evidence="3">Ankyrin repeat domain-containing 31</fullName>
    </submittedName>
</protein>
<dbReference type="InterPro" id="IPR002110">
    <property type="entry name" value="Ankyrin_rpt"/>
</dbReference>
<dbReference type="EMBL" id="CAKOES020000001">
    <property type="protein sequence ID" value="CAH2329658.1"/>
    <property type="molecule type" value="Genomic_DNA"/>
</dbReference>
<gene>
    <name evidence="3" type="ORF">PECUL_23A020120</name>
</gene>
<dbReference type="AlphaFoldDB" id="A0AAD1TQW4"/>
<feature type="compositionally biased region" description="Polar residues" evidence="2">
    <location>
        <begin position="331"/>
        <end position="354"/>
    </location>
</feature>
<reference evidence="3" key="1">
    <citation type="submission" date="2022-03" db="EMBL/GenBank/DDBJ databases">
        <authorList>
            <person name="Alioto T."/>
            <person name="Alioto T."/>
            <person name="Gomez Garrido J."/>
        </authorList>
    </citation>
    <scope>NUCLEOTIDE SEQUENCE</scope>
</reference>
<feature type="repeat" description="ANK" evidence="1">
    <location>
        <begin position="1"/>
        <end position="33"/>
    </location>
</feature>
<evidence type="ECO:0000313" key="3">
    <source>
        <dbReference type="EMBL" id="CAH2329658.1"/>
    </source>
</evidence>
<comment type="caution">
    <text evidence="3">The sequence shown here is derived from an EMBL/GenBank/DDBJ whole genome shotgun (WGS) entry which is preliminary data.</text>
</comment>
<keyword evidence="4" id="KW-1185">Reference proteome</keyword>
<dbReference type="PANTHER" id="PTHR24176:SF14">
    <property type="entry name" value="ANKYRIN REPEAT DOMAIN-CONTAINING PROTEIN 31"/>
    <property type="match status" value="1"/>
</dbReference>
<evidence type="ECO:0000256" key="2">
    <source>
        <dbReference type="SAM" id="MobiDB-lite"/>
    </source>
</evidence>
<dbReference type="PANTHER" id="PTHR24176">
    <property type="entry name" value="ANKYRIN REPEAT DOMAIN-CONTAINING PROTEIN 31-RELATED"/>
    <property type="match status" value="1"/>
</dbReference>
<dbReference type="Proteomes" id="UP001295444">
    <property type="component" value="Unassembled WGS sequence"/>
</dbReference>
<dbReference type="Gene3D" id="1.25.40.20">
    <property type="entry name" value="Ankyrin repeat-containing domain"/>
    <property type="match status" value="1"/>
</dbReference>
<feature type="region of interest" description="Disordered" evidence="2">
    <location>
        <begin position="331"/>
        <end position="357"/>
    </location>
</feature>
<dbReference type="Pfam" id="PF12796">
    <property type="entry name" value="Ank_2"/>
    <property type="match status" value="1"/>
</dbReference>
<evidence type="ECO:0000256" key="1">
    <source>
        <dbReference type="PROSITE-ProRule" id="PRU00023"/>
    </source>
</evidence>
<name>A0AAD1TQW4_PELCU</name>
<dbReference type="InterPro" id="IPR036770">
    <property type="entry name" value="Ankyrin_rpt-contain_sf"/>
</dbReference>
<feature type="repeat" description="ANK" evidence="1">
    <location>
        <begin position="34"/>
        <end position="66"/>
    </location>
</feature>
<sequence length="915" mass="101511">SGWTPLHEACIFGHFDVAKCLLEAQANVNAKGLGHITPIYDAVKAGHLECDKLLLKFGANPHLVTENGKTAFDETVDEKFLNLLSLFNFKRTLRGPYKCNLNEVVMFCKRGATGVDSGCHPLALPDWHPTLQEKCQNFPKNTRKESCTAGLSKRSATALHKETTNNNPGNIVAAEYKDNETDENETNLHKGKEPAVQNDYTFIEHEKKSKHYCGKRKTSHIHKSIENLTLSGPQKTLDDPLENKGLEIFKKYETEMQQTTSQPQEVMASTKYKTHDTSSMECDELIISNCAEHAITVYLESSVDSSMCHLSLDSAPNGNFVHMQDASFSSNQVSPKYQPKNSTSPNQMFSSTAPNEPCSVLNKDSSNTSDYNSVTNLHDLCNKDSSGIAQNLSCENHSCSRPFKNYSISPYKNSSVSLDKCASKILLNNPSTHRNVNSYPISPINTVSNSLRKVYSISPHKKSSNILHCVSQANLSKDFSSAIHKSLSNTPPDSSFCSLPNSSFSMAHNNSCNTLINSPSAVLPRSSTSTPLKTSSNILTNISSSIPLKISSNILTNISSSTPLKLSSIIPQHFYPENISACSVNTTPKSCPFTLAKDSSISPIKGCSQNEAYANSHVNPLNTSKDVALNTAESSPRPTKDTFRVQQKDVPTNCHHLNAAEKSNTAEIKFTDIYFTSEDFFNEFSFVLENTNFSSDICFSEYMLESACIRNDESNSNSKSVTENVKDQSQNNFICTMDNVTKCAQKNPSLMCRCSKDAQCEHSYTKKNSVRNHTLLDNFQTGSTSERSNDTECLVTPEDVADLSDRDVSPVILNINEETISQSQVSSKTFGDNDPELSREKGANKKQPLLQALSFTIGIRHRENIWSFVKYTNINLKDNTPVSIRSRHRICRVENTLMQLIEKRHPFQTNHTSEA</sequence>
<evidence type="ECO:0000313" key="4">
    <source>
        <dbReference type="Proteomes" id="UP001295444"/>
    </source>
</evidence>
<dbReference type="SUPFAM" id="SSF48403">
    <property type="entry name" value="Ankyrin repeat"/>
    <property type="match status" value="1"/>
</dbReference>